<evidence type="ECO:0000256" key="4">
    <source>
        <dbReference type="SAM" id="MobiDB-lite"/>
    </source>
</evidence>
<comment type="similarity">
    <text evidence="2">Belongs to the GnRH family.</text>
</comment>
<keyword evidence="5" id="KW-0732">Signal</keyword>
<feature type="compositionally biased region" description="Polar residues" evidence="4">
    <location>
        <begin position="303"/>
        <end position="317"/>
    </location>
</feature>
<reference evidence="6" key="1">
    <citation type="submission" date="2019-07" db="EMBL/GenBank/DDBJ databases">
        <authorList>
            <person name="Palmer J.M."/>
        </authorList>
    </citation>
    <scope>NUCLEOTIDE SEQUENCE</scope>
    <source>
        <strain evidence="6">PC9</strain>
    </source>
</reference>
<dbReference type="GO" id="GO:0005576">
    <property type="term" value="C:extracellular region"/>
    <property type="evidence" value="ECO:0007669"/>
    <property type="project" value="UniProtKB-SubCell"/>
</dbReference>
<dbReference type="PROSITE" id="PS00473">
    <property type="entry name" value="GNRH"/>
    <property type="match status" value="1"/>
</dbReference>
<dbReference type="GO" id="GO:0005179">
    <property type="term" value="F:hormone activity"/>
    <property type="evidence" value="ECO:0007669"/>
    <property type="project" value="InterPro"/>
</dbReference>
<organism evidence="6 7">
    <name type="scientific">Pleurotus ostreatus</name>
    <name type="common">Oyster mushroom</name>
    <name type="synonym">White-rot fungus</name>
    <dbReference type="NCBI Taxonomy" id="5322"/>
    <lineage>
        <taxon>Eukaryota</taxon>
        <taxon>Fungi</taxon>
        <taxon>Dikarya</taxon>
        <taxon>Basidiomycota</taxon>
        <taxon>Agaricomycotina</taxon>
        <taxon>Agaricomycetes</taxon>
        <taxon>Agaricomycetidae</taxon>
        <taxon>Agaricales</taxon>
        <taxon>Pleurotineae</taxon>
        <taxon>Pleurotaceae</taxon>
        <taxon>Pleurotus</taxon>
    </lineage>
</organism>
<evidence type="ECO:0000313" key="7">
    <source>
        <dbReference type="Proteomes" id="UP000623687"/>
    </source>
</evidence>
<feature type="signal peptide" evidence="5">
    <location>
        <begin position="1"/>
        <end position="19"/>
    </location>
</feature>
<evidence type="ECO:0000256" key="3">
    <source>
        <dbReference type="ARBA" id="ARBA00022525"/>
    </source>
</evidence>
<comment type="caution">
    <text evidence="6">The sequence shown here is derived from an EMBL/GenBank/DDBJ whole genome shotgun (WGS) entry which is preliminary data.</text>
</comment>
<feature type="region of interest" description="Disordered" evidence="4">
    <location>
        <begin position="286"/>
        <end position="328"/>
    </location>
</feature>
<dbReference type="GeneID" id="59374576"/>
<dbReference type="InterPro" id="IPR002012">
    <property type="entry name" value="GnRH"/>
</dbReference>
<feature type="chain" id="PRO_5034240946" evidence="5">
    <location>
        <begin position="20"/>
        <end position="328"/>
    </location>
</feature>
<dbReference type="AlphaFoldDB" id="A0A8H6ZVS5"/>
<evidence type="ECO:0000256" key="2">
    <source>
        <dbReference type="ARBA" id="ARBA00010968"/>
    </source>
</evidence>
<keyword evidence="3" id="KW-0964">Secreted</keyword>
<protein>
    <submittedName>
        <fullName evidence="6">Uncharacterized protein</fullName>
    </submittedName>
</protein>
<feature type="compositionally biased region" description="Basic residues" evidence="4">
    <location>
        <begin position="318"/>
        <end position="328"/>
    </location>
</feature>
<evidence type="ECO:0000256" key="5">
    <source>
        <dbReference type="SAM" id="SignalP"/>
    </source>
</evidence>
<keyword evidence="7" id="KW-1185">Reference proteome</keyword>
<gene>
    <name evidence="6" type="ORF">PC9H_004758</name>
</gene>
<comment type="subcellular location">
    <subcellularLocation>
        <location evidence="1">Secreted</location>
    </subcellularLocation>
</comment>
<dbReference type="VEuPathDB" id="FungiDB:PC9H_004758"/>
<feature type="region of interest" description="Disordered" evidence="4">
    <location>
        <begin position="26"/>
        <end position="56"/>
    </location>
</feature>
<dbReference type="EMBL" id="JACETU010000003">
    <property type="protein sequence ID" value="KAF7432815.1"/>
    <property type="molecule type" value="Genomic_DNA"/>
</dbReference>
<dbReference type="RefSeq" id="XP_036632842.1">
    <property type="nucleotide sequence ID" value="XM_036774340.1"/>
</dbReference>
<dbReference type="Proteomes" id="UP000623687">
    <property type="component" value="Unassembled WGS sequence"/>
</dbReference>
<evidence type="ECO:0000313" key="6">
    <source>
        <dbReference type="EMBL" id="KAF7432815.1"/>
    </source>
</evidence>
<dbReference type="OrthoDB" id="2502001at2759"/>
<feature type="compositionally biased region" description="Low complexity" evidence="4">
    <location>
        <begin position="37"/>
        <end position="51"/>
    </location>
</feature>
<proteinExistence type="inferred from homology"/>
<accession>A0A8H6ZVS5</accession>
<evidence type="ECO:0000256" key="1">
    <source>
        <dbReference type="ARBA" id="ARBA00004613"/>
    </source>
</evidence>
<sequence>MKLSTLLLGAGVCVSSTAAQYFSDGWSPGQSRQTVSTADTPAPTYTPAEPVAGEKPKGGLIEQILSSGPLSSIFQRAGINISERLDEALSRTSYWDDRIPLITDENYGDLIVNETLTPEEEAKRTWFLVVTVTSSKQDGVSKILDDIFDSAFNQSQIAGDIPHVRWGRIDYLNVTAITTRWAVWHAPLLVVLRDRGQELRFYRPHQLNLKAEAMLEFLKHDGWQATPPWSSAYAPGGSREYLMEYLAVVLTRIYNVTVLIPNWMLLLLSGGVASVLLKFLHRNPAPSVTSPRQPTEEGPKVAPTSNSTSQALPNSKRSGVKQRKGGKK</sequence>
<name>A0A8H6ZVS5_PLEOS</name>